<name>A0A9X2Q3J0_9BACT</name>
<evidence type="ECO:0000256" key="10">
    <source>
        <dbReference type="SAM" id="SignalP"/>
    </source>
</evidence>
<keyword evidence="13" id="KW-0675">Receptor</keyword>
<evidence type="ECO:0000256" key="8">
    <source>
        <dbReference type="PROSITE-ProRule" id="PRU01360"/>
    </source>
</evidence>
<evidence type="ECO:0000256" key="7">
    <source>
        <dbReference type="ARBA" id="ARBA00023237"/>
    </source>
</evidence>
<proteinExistence type="inferred from homology"/>
<feature type="chain" id="PRO_5041114926" evidence="10">
    <location>
        <begin position="30"/>
        <end position="686"/>
    </location>
</feature>
<reference evidence="13" key="1">
    <citation type="submission" date="2022-08" db="EMBL/GenBank/DDBJ databases">
        <title>Genomic Encyclopedia of Type Strains, Phase V (KMG-V): Genome sequencing to study the core and pangenomes of soil and plant-associated prokaryotes.</title>
        <authorList>
            <person name="Whitman W."/>
        </authorList>
    </citation>
    <scope>NUCLEOTIDE SEQUENCE</scope>
    <source>
        <strain evidence="13">0</strain>
    </source>
</reference>
<keyword evidence="5 9" id="KW-0798">TonB box</keyword>
<dbReference type="AlphaFoldDB" id="A0A9X2Q3J0"/>
<dbReference type="InterPro" id="IPR000531">
    <property type="entry name" value="Beta-barrel_TonB"/>
</dbReference>
<dbReference type="Gene3D" id="2.40.170.20">
    <property type="entry name" value="TonB-dependent receptor, beta-barrel domain"/>
    <property type="match status" value="1"/>
</dbReference>
<keyword evidence="2 8" id="KW-0813">Transport</keyword>
<keyword evidence="7 8" id="KW-0998">Cell outer membrane</keyword>
<evidence type="ECO:0000256" key="5">
    <source>
        <dbReference type="ARBA" id="ARBA00023077"/>
    </source>
</evidence>
<comment type="similarity">
    <text evidence="8 9">Belongs to the TonB-dependent receptor family.</text>
</comment>
<dbReference type="EMBL" id="JANUAU010000010">
    <property type="protein sequence ID" value="MCS3678923.1"/>
    <property type="molecule type" value="Genomic_DNA"/>
</dbReference>
<keyword evidence="4 8" id="KW-0812">Transmembrane</keyword>
<dbReference type="GO" id="GO:0009279">
    <property type="term" value="C:cell outer membrane"/>
    <property type="evidence" value="ECO:0007669"/>
    <property type="project" value="UniProtKB-SubCell"/>
</dbReference>
<dbReference type="Pfam" id="PF00593">
    <property type="entry name" value="TonB_dep_Rec_b-barrel"/>
    <property type="match status" value="1"/>
</dbReference>
<comment type="caution">
    <text evidence="13">The sequence shown here is derived from an EMBL/GenBank/DDBJ whole genome shotgun (WGS) entry which is preliminary data.</text>
</comment>
<evidence type="ECO:0000256" key="3">
    <source>
        <dbReference type="ARBA" id="ARBA00022452"/>
    </source>
</evidence>
<dbReference type="InterPro" id="IPR039426">
    <property type="entry name" value="TonB-dep_rcpt-like"/>
</dbReference>
<evidence type="ECO:0000256" key="1">
    <source>
        <dbReference type="ARBA" id="ARBA00004571"/>
    </source>
</evidence>
<accession>A0A9X2Q3J0</accession>
<evidence type="ECO:0000256" key="2">
    <source>
        <dbReference type="ARBA" id="ARBA00022448"/>
    </source>
</evidence>
<dbReference type="Pfam" id="PF07715">
    <property type="entry name" value="Plug"/>
    <property type="match status" value="1"/>
</dbReference>
<organism evidence="13 14">
    <name type="scientific">Salinibacter ruber</name>
    <dbReference type="NCBI Taxonomy" id="146919"/>
    <lineage>
        <taxon>Bacteria</taxon>
        <taxon>Pseudomonadati</taxon>
        <taxon>Rhodothermota</taxon>
        <taxon>Rhodothermia</taxon>
        <taxon>Rhodothermales</taxon>
        <taxon>Salinibacteraceae</taxon>
        <taxon>Salinibacter</taxon>
    </lineage>
</organism>
<dbReference type="InterPro" id="IPR037066">
    <property type="entry name" value="Plug_dom_sf"/>
</dbReference>
<evidence type="ECO:0000256" key="9">
    <source>
        <dbReference type="RuleBase" id="RU003357"/>
    </source>
</evidence>
<dbReference type="GO" id="GO:0015344">
    <property type="term" value="F:siderophore uptake transmembrane transporter activity"/>
    <property type="evidence" value="ECO:0007669"/>
    <property type="project" value="TreeGrafter"/>
</dbReference>
<keyword evidence="6 8" id="KW-0472">Membrane</keyword>
<dbReference type="Gene3D" id="2.170.130.10">
    <property type="entry name" value="TonB-dependent receptor, plug domain"/>
    <property type="match status" value="1"/>
</dbReference>
<feature type="domain" description="TonB-dependent receptor plug" evidence="12">
    <location>
        <begin position="65"/>
        <end position="169"/>
    </location>
</feature>
<evidence type="ECO:0000256" key="6">
    <source>
        <dbReference type="ARBA" id="ARBA00023136"/>
    </source>
</evidence>
<keyword evidence="10" id="KW-0732">Signal</keyword>
<evidence type="ECO:0000313" key="13">
    <source>
        <dbReference type="EMBL" id="MCS3678923.1"/>
    </source>
</evidence>
<comment type="subcellular location">
    <subcellularLocation>
        <location evidence="1 8">Cell outer membrane</location>
        <topology evidence="1 8">Multi-pass membrane protein</topology>
    </subcellularLocation>
</comment>
<dbReference type="GO" id="GO:0044718">
    <property type="term" value="P:siderophore transmembrane transport"/>
    <property type="evidence" value="ECO:0007669"/>
    <property type="project" value="TreeGrafter"/>
</dbReference>
<evidence type="ECO:0000256" key="4">
    <source>
        <dbReference type="ARBA" id="ARBA00022692"/>
    </source>
</evidence>
<dbReference type="RefSeq" id="WP_118830631.1">
    <property type="nucleotide sequence ID" value="NZ_CP030364.1"/>
</dbReference>
<dbReference type="PANTHER" id="PTHR30069">
    <property type="entry name" value="TONB-DEPENDENT OUTER MEMBRANE RECEPTOR"/>
    <property type="match status" value="1"/>
</dbReference>
<gene>
    <name evidence="13" type="ORF">GGP71_002865</name>
</gene>
<feature type="signal peptide" evidence="10">
    <location>
        <begin position="1"/>
        <end position="29"/>
    </location>
</feature>
<dbReference type="PANTHER" id="PTHR30069:SF28">
    <property type="entry name" value="TONB-DEPENDENT RECEPTOR YNCD-RELATED"/>
    <property type="match status" value="1"/>
</dbReference>
<dbReference type="PROSITE" id="PS52016">
    <property type="entry name" value="TONB_DEPENDENT_REC_3"/>
    <property type="match status" value="1"/>
</dbReference>
<evidence type="ECO:0000259" key="12">
    <source>
        <dbReference type="Pfam" id="PF07715"/>
    </source>
</evidence>
<sequence>MPPSSLRVVLLYSIGLTLLVCFPSSPTSAQTPSDSSIAMRVEMAPVEVTATPFRIANEAPSFSAATRTRTDQDLNSTPSLSLEQISAGLPGLSVESRTHFALGDRITIRGLGWRAQFGVRGIQLLLDGIPLTTADGQSVVHIIDPSFVRSLELIRGPASTFWGNASGGVLSLSTRPPRNAGHTVRLKETVGSYGLSKTDVQVTPDLGAHQLSVYSSYLAQDGFRQHSETRLLRSGMTSDFSLGNDRGVRVIGALQHMPRADSPGSLKRMAAQQRPKQARETIRNFDVGKDVTQGQLGATYYDETTLGTVNATAYGLFRDLRNPIPFNVIDLNRRAGGLRLTLEDETPALRWGVGVAGKLQRDDRREFTSAGGTPDSLLIDQLETVDNGAVFGRLSIPLGRFQVDVGLRYDRLQFEADDRLGSDDGTQTFRTLSPSIGLSYDLGRARLFANLSTGLEAPTTTELSNRPDGEGGFNDLDAESVMGVEGGVTGTWPAQRLSYDLALFYQNVDDVLVPFELPDETTAYRNQGAARHRGAEISVRWQPPGPLSVQASHSFVSPEFTKGTVETNANTTSLEGKQLPGVPSHRFTGTLRAQTSLAHASVSVQSVSKQFGDTQNTATNDGYTTIDLRLSQPGIRIADRATFTPFLALNNAFDVRYNDVVVNAFGGRFYEPAAGRHWRAGASLQF</sequence>
<keyword evidence="3 8" id="KW-1134">Transmembrane beta strand</keyword>
<dbReference type="InterPro" id="IPR012910">
    <property type="entry name" value="Plug_dom"/>
</dbReference>
<dbReference type="SUPFAM" id="SSF56935">
    <property type="entry name" value="Porins"/>
    <property type="match status" value="1"/>
</dbReference>
<dbReference type="Proteomes" id="UP001155027">
    <property type="component" value="Unassembled WGS sequence"/>
</dbReference>
<evidence type="ECO:0000259" key="11">
    <source>
        <dbReference type="Pfam" id="PF00593"/>
    </source>
</evidence>
<dbReference type="InterPro" id="IPR036942">
    <property type="entry name" value="Beta-barrel_TonB_sf"/>
</dbReference>
<feature type="domain" description="TonB-dependent receptor-like beta-barrel" evidence="11">
    <location>
        <begin position="284"/>
        <end position="638"/>
    </location>
</feature>
<evidence type="ECO:0000313" key="14">
    <source>
        <dbReference type="Proteomes" id="UP001155027"/>
    </source>
</evidence>
<protein>
    <submittedName>
        <fullName evidence="13">Iron complex outermembrane receptor protein</fullName>
    </submittedName>
</protein>